<sequence>MDTLLRQLGRPYLDVLVLQGCPAAGVPMETLVLAVDALMRAGRIRYWGVSGFAAWQLASAVHAARALRMHTPVLQQVLYTPVASLAECELLPAGRQLGVAAVVMSPACRAPAATTAEHAPRQALEWLQPQANDE</sequence>
<dbReference type="Proteomes" id="UP000487117">
    <property type="component" value="Unassembled WGS sequence"/>
</dbReference>
<dbReference type="GO" id="GO:0005829">
    <property type="term" value="C:cytosol"/>
    <property type="evidence" value="ECO:0007669"/>
    <property type="project" value="TreeGrafter"/>
</dbReference>
<reference evidence="4" key="1">
    <citation type="journal article" date="2020" name="MBio">
        <title>Horizontal gene transfer to a defensive symbiont with a reduced genome amongst a multipartite beetle microbiome.</title>
        <authorList>
            <person name="Waterworth S.C."/>
            <person name="Florez L.V."/>
            <person name="Rees E.R."/>
            <person name="Hertweck C."/>
            <person name="Kaltenpoth M."/>
            <person name="Kwan J.C."/>
        </authorList>
    </citation>
    <scope>NUCLEOTIDE SEQUENCE [LARGE SCALE GENOMIC DNA]</scope>
</reference>
<dbReference type="PANTHER" id="PTHR43364:SF4">
    <property type="entry name" value="NAD(P)-LINKED OXIDOREDUCTASE SUPERFAMILY PROTEIN"/>
    <property type="match status" value="1"/>
</dbReference>
<dbReference type="Pfam" id="PF00248">
    <property type="entry name" value="Aldo_ket_red"/>
    <property type="match status" value="1"/>
</dbReference>
<dbReference type="SUPFAM" id="SSF51430">
    <property type="entry name" value="NAD(P)-linked oxidoreductase"/>
    <property type="match status" value="1"/>
</dbReference>
<evidence type="ECO:0000259" key="2">
    <source>
        <dbReference type="Pfam" id="PF00248"/>
    </source>
</evidence>
<accession>A0A7V8FGH5</accession>
<comment type="caution">
    <text evidence="3">The sequence shown here is derived from an EMBL/GenBank/DDBJ whole genome shotgun (WGS) entry which is preliminary data.</text>
</comment>
<evidence type="ECO:0000256" key="1">
    <source>
        <dbReference type="ARBA" id="ARBA00023002"/>
    </source>
</evidence>
<dbReference type="InterPro" id="IPR023210">
    <property type="entry name" value="NADP_OxRdtase_dom"/>
</dbReference>
<name>A0A7V8FGH5_STEMA</name>
<organism evidence="3 4">
    <name type="scientific">Stenotrophomonas maltophilia</name>
    <name type="common">Pseudomonas maltophilia</name>
    <name type="synonym">Xanthomonas maltophilia</name>
    <dbReference type="NCBI Taxonomy" id="40324"/>
    <lineage>
        <taxon>Bacteria</taxon>
        <taxon>Pseudomonadati</taxon>
        <taxon>Pseudomonadota</taxon>
        <taxon>Gammaproteobacteria</taxon>
        <taxon>Lysobacterales</taxon>
        <taxon>Lysobacteraceae</taxon>
        <taxon>Stenotrophomonas</taxon>
        <taxon>Stenotrophomonas maltophilia group</taxon>
    </lineage>
</organism>
<protein>
    <recommendedName>
        <fullName evidence="2">NADP-dependent oxidoreductase domain-containing protein</fullName>
    </recommendedName>
</protein>
<feature type="domain" description="NADP-dependent oxidoreductase" evidence="2">
    <location>
        <begin position="3"/>
        <end position="106"/>
    </location>
</feature>
<dbReference type="AlphaFoldDB" id="A0A7V8FGH5"/>
<proteinExistence type="predicted"/>
<dbReference type="EMBL" id="WNDS01000003">
    <property type="protein sequence ID" value="KAF1015204.1"/>
    <property type="molecule type" value="Genomic_DNA"/>
</dbReference>
<dbReference type="InterPro" id="IPR036812">
    <property type="entry name" value="NAD(P)_OxRdtase_dom_sf"/>
</dbReference>
<dbReference type="GO" id="GO:0016491">
    <property type="term" value="F:oxidoreductase activity"/>
    <property type="evidence" value="ECO:0007669"/>
    <property type="project" value="UniProtKB-KW"/>
</dbReference>
<evidence type="ECO:0000313" key="3">
    <source>
        <dbReference type="EMBL" id="KAF1015204.1"/>
    </source>
</evidence>
<evidence type="ECO:0000313" key="4">
    <source>
        <dbReference type="Proteomes" id="UP000487117"/>
    </source>
</evidence>
<gene>
    <name evidence="3" type="ORF">GAK31_02694</name>
</gene>
<dbReference type="InterPro" id="IPR050523">
    <property type="entry name" value="AKR_Detox_Biosynth"/>
</dbReference>
<dbReference type="PANTHER" id="PTHR43364">
    <property type="entry name" value="NADH-SPECIFIC METHYLGLYOXAL REDUCTASE-RELATED"/>
    <property type="match status" value="1"/>
</dbReference>
<keyword evidence="1" id="KW-0560">Oxidoreductase</keyword>
<dbReference type="Gene3D" id="3.20.20.100">
    <property type="entry name" value="NADP-dependent oxidoreductase domain"/>
    <property type="match status" value="1"/>
</dbReference>